<organism evidence="1 2">
    <name type="scientific">Fodinibius salinus</name>
    <dbReference type="NCBI Taxonomy" id="860790"/>
    <lineage>
        <taxon>Bacteria</taxon>
        <taxon>Pseudomonadati</taxon>
        <taxon>Balneolota</taxon>
        <taxon>Balneolia</taxon>
        <taxon>Balneolales</taxon>
        <taxon>Balneolaceae</taxon>
        <taxon>Fodinibius</taxon>
    </lineage>
</organism>
<proteinExistence type="predicted"/>
<sequence length="412" mass="47281">MLNYYIKLQKEVFHSFLNLLYNSLCKSLTCLSLIAAIIFFSTHTINAQGNSEFDVELSGYLKELGKLSVSNNFSTARYDNILHHRIESDWTLSDHFEFRADLRTRLLNGYTVNNTPGLEQIYERDDNYFDLSWVWFSTDHSLMHSNIDRLHLSYINGPWEVHAGRQRINWGRTLVWNPNDLFNNYAFLDFDYEERPGVDAISAQYNWSYASNVEVGYRIADSWERSVLAGMVRTSLGSYDIQFTGGHYLDQLTIGTGWAGYLGDTGFKGEISYFHPEEQFVEQTGHFTATTGFDYILSSGIYLQSELLYNGGYNSQANPLNILTQPPSADNLFVAKSGFYLSGSYQIHPLVNSNLGFMSSFDRPMFIVIPQITISATENLDLLFLSQLLKGAVFNQTIETPNLFYFRVKWSY</sequence>
<reference evidence="1 2" key="1">
    <citation type="submission" date="2019-07" db="EMBL/GenBank/DDBJ databases">
        <title>Genomic Encyclopedia of Archaeal and Bacterial Type Strains, Phase II (KMG-II): from individual species to whole genera.</title>
        <authorList>
            <person name="Goeker M."/>
        </authorList>
    </citation>
    <scope>NUCLEOTIDE SEQUENCE [LARGE SCALE GENOMIC DNA]</scope>
    <source>
        <strain evidence="1 2">DSM 21935</strain>
    </source>
</reference>
<name>A0A5D3YFU8_9BACT</name>
<gene>
    <name evidence="1" type="ORF">LX73_2231</name>
</gene>
<dbReference type="Proteomes" id="UP000324595">
    <property type="component" value="Unassembled WGS sequence"/>
</dbReference>
<keyword evidence="2" id="KW-1185">Reference proteome</keyword>
<accession>A0A5D3YFU8</accession>
<protein>
    <recommendedName>
        <fullName evidence="3">Alginate export</fullName>
    </recommendedName>
</protein>
<evidence type="ECO:0000313" key="2">
    <source>
        <dbReference type="Proteomes" id="UP000324595"/>
    </source>
</evidence>
<dbReference type="EMBL" id="VNHY01000004">
    <property type="protein sequence ID" value="TYP91988.1"/>
    <property type="molecule type" value="Genomic_DNA"/>
</dbReference>
<evidence type="ECO:0000313" key="1">
    <source>
        <dbReference type="EMBL" id="TYP91988.1"/>
    </source>
</evidence>
<evidence type="ECO:0008006" key="3">
    <source>
        <dbReference type="Google" id="ProtNLM"/>
    </source>
</evidence>
<dbReference type="AlphaFoldDB" id="A0A5D3YFU8"/>
<comment type="caution">
    <text evidence="1">The sequence shown here is derived from an EMBL/GenBank/DDBJ whole genome shotgun (WGS) entry which is preliminary data.</text>
</comment>